<evidence type="ECO:0008006" key="4">
    <source>
        <dbReference type="Google" id="ProtNLM"/>
    </source>
</evidence>
<gene>
    <name evidence="1" type="ORF">OVA965_LOCUS29924</name>
    <name evidence="2" type="ORF">TMI583_LOCUS30714</name>
</gene>
<dbReference type="EMBL" id="CAJOBA010043011">
    <property type="protein sequence ID" value="CAF4143166.1"/>
    <property type="molecule type" value="Genomic_DNA"/>
</dbReference>
<organism evidence="1 3">
    <name type="scientific">Didymodactylos carnosus</name>
    <dbReference type="NCBI Taxonomy" id="1234261"/>
    <lineage>
        <taxon>Eukaryota</taxon>
        <taxon>Metazoa</taxon>
        <taxon>Spiralia</taxon>
        <taxon>Gnathifera</taxon>
        <taxon>Rotifera</taxon>
        <taxon>Eurotatoria</taxon>
        <taxon>Bdelloidea</taxon>
        <taxon>Philodinida</taxon>
        <taxon>Philodinidae</taxon>
        <taxon>Didymodactylos</taxon>
    </lineage>
</organism>
<dbReference type="AlphaFoldDB" id="A0A8S2F5S3"/>
<dbReference type="EMBL" id="CAJNOK010021393">
    <property type="protein sequence ID" value="CAF1331828.1"/>
    <property type="molecule type" value="Genomic_DNA"/>
</dbReference>
<evidence type="ECO:0000313" key="1">
    <source>
        <dbReference type="EMBL" id="CAF1331828.1"/>
    </source>
</evidence>
<accession>A0A8S2F5S3</accession>
<evidence type="ECO:0000313" key="2">
    <source>
        <dbReference type="EMBL" id="CAF4143166.1"/>
    </source>
</evidence>
<name>A0A8S2F5S3_9BILA</name>
<reference evidence="1" key="1">
    <citation type="submission" date="2021-02" db="EMBL/GenBank/DDBJ databases">
        <authorList>
            <person name="Nowell W R."/>
        </authorList>
    </citation>
    <scope>NUCLEOTIDE SEQUENCE</scope>
</reference>
<comment type="caution">
    <text evidence="1">The sequence shown here is derived from an EMBL/GenBank/DDBJ whole genome shotgun (WGS) entry which is preliminary data.</text>
</comment>
<sequence>MVFKFLKKKDYWTEVGGVEGFTAAIKQLGSDYHGLDDKSNGYSKSDSIWGRLTDLTQISKKDTFDTRKWLYTTRHDNRRKIRTTFLATQIDDLPGNSVRKPSDDATDITYGHTVVSNAALSIVPSNEPKVMRSKDVLTPRNVQYFTMTYEQWRAFCDHKTYDVYNGWGNQLAPHLVTLGITCTIIFRFHHIRDPTSLKKNSNLFSARGDCKNSECPVRIEIDVEHEVKNKGSPCVFKVVVIGDKKHDPKKETTGRPLTGAAREAMPKEVNEHGPLAIYERNLRYANEDLLKEGNFSEVPSIDVLKRTKQQYNRKYQLDENIFKDVRMFGYLTRSTDHTSKDIKGYMQTSGEWPFTIHFFTEAQLDRFAEYCKTEKYSALYIDATGSVVRKLKDQNDVFYYSMVFQHKDSSIMPLSGALLSDHTAACITSYFNCLRSKLSIRSKVARPAFIVIDFSAALINNVLASFNVENIHSHLRRCYNTTQGKYTIKQLRNMTFLRLC</sequence>
<dbReference type="Proteomes" id="UP000677228">
    <property type="component" value="Unassembled WGS sequence"/>
</dbReference>
<evidence type="ECO:0000313" key="3">
    <source>
        <dbReference type="Proteomes" id="UP000677228"/>
    </source>
</evidence>
<dbReference type="Proteomes" id="UP000682733">
    <property type="component" value="Unassembled WGS sequence"/>
</dbReference>
<feature type="non-terminal residue" evidence="1">
    <location>
        <position position="500"/>
    </location>
</feature>
<protein>
    <recommendedName>
        <fullName evidence="4">Transposase</fullName>
    </recommendedName>
</protein>
<proteinExistence type="predicted"/>